<evidence type="ECO:0000256" key="6">
    <source>
        <dbReference type="ARBA" id="ARBA00023136"/>
    </source>
</evidence>
<proteinExistence type="inferred from homology"/>
<dbReference type="GO" id="GO:0044780">
    <property type="term" value="P:bacterial-type flagellum assembly"/>
    <property type="evidence" value="ECO:0007669"/>
    <property type="project" value="InterPro"/>
</dbReference>
<keyword evidence="8" id="KW-0969">Cilium</keyword>
<keyword evidence="7" id="KW-1006">Bacterial flagellum protein export</keyword>
<feature type="transmembrane region" description="Helical" evidence="7">
    <location>
        <begin position="71"/>
        <end position="97"/>
    </location>
</feature>
<keyword evidence="5 7" id="KW-1133">Transmembrane helix</keyword>
<keyword evidence="4 7" id="KW-0812">Transmembrane</keyword>
<dbReference type="PANTHER" id="PTHR30161:SF1">
    <property type="entry name" value="FLAGELLAR BIOSYNTHESIS PROTEIN FLHA-RELATED"/>
    <property type="match status" value="1"/>
</dbReference>
<keyword evidence="8" id="KW-0966">Cell projection</keyword>
<feature type="transmembrane region" description="Helical" evidence="7">
    <location>
        <begin position="21"/>
        <end position="40"/>
    </location>
</feature>
<feature type="transmembrane region" description="Helical" evidence="7">
    <location>
        <begin position="46"/>
        <end position="64"/>
    </location>
</feature>
<feature type="transmembrane region" description="Helical" evidence="7">
    <location>
        <begin position="117"/>
        <end position="138"/>
    </location>
</feature>
<name>K9E0E0_9BURK</name>
<evidence type="ECO:0000256" key="1">
    <source>
        <dbReference type="ARBA" id="ARBA00004651"/>
    </source>
</evidence>
<evidence type="ECO:0000313" key="9">
    <source>
        <dbReference type="Proteomes" id="UP000009874"/>
    </source>
</evidence>
<dbReference type="Pfam" id="PF00771">
    <property type="entry name" value="FHIPEP"/>
    <property type="match status" value="1"/>
</dbReference>
<keyword evidence="9" id="KW-1185">Reference proteome</keyword>
<protein>
    <recommendedName>
        <fullName evidence="7">Flagellar biosynthesis protein FlhA</fullName>
    </recommendedName>
</protein>
<dbReference type="PRINTS" id="PR00949">
    <property type="entry name" value="TYPE3IMAPROT"/>
</dbReference>
<comment type="function">
    <text evidence="7">Required for formation of the rod structure of the flagellar apparatus. Together with FliI and FliH, may constitute the export apparatus of flagellin.</text>
</comment>
<dbReference type="InterPro" id="IPR042194">
    <property type="entry name" value="FHIPEP_1"/>
</dbReference>
<comment type="subcellular location">
    <subcellularLocation>
        <location evidence="1 7">Cell membrane</location>
        <topology evidence="1 7">Multi-pass membrane protein</topology>
    </subcellularLocation>
</comment>
<sequence>MTNSMKLPAWMSGLGARGGKAAAAPILIIMLLAMMILPLPAFVLDVFFSFNIALSIIVLLTALYTVKPLDFLAFPAILLVSTMLRLALNVASTRIVLTEGHTGSAAAGKVVEAFGHFLIGGNYTVGIVVFIILTIINFSVVTKGAGRIAEVGARFALDAMPGKQMAIDADLNAGLIGEAEARKRRQEVAQEAEFYGAMDGASKYVKGDAVAGIMITVINVVAGLIVGVVMHDLAVGEATKIYTLLAIGDGLVAQIPSLIISIAAGMVVSRVANDEDVSSQLTNQLMARPESMYITAAIIGGLGMIPGMPNLVFLLLAGSLAGAGYLISKRRKEAPAKEEAAAAAAAEATAAKQAPAESEEATWQDVMPVDTLGLEVGYRLIPLVDKNQGGELLKRIKGIRKKFAQEVGFLAPPVHIRDNLELKPSAYRITLKGVEVGSGEALNGQFLAINPGMASGTLPGLVTTDPAFGLPATWIEAGLRDEAQSMGYTVVDAGTVVATHLNHLITMHASELLGRMEVQALLDHLGKETPKLVEDLVPKVVSLSTLQKVLQNLLVEGVHIRDMRSIIEALSEHANMTQDPSELTAVVRVALGRAIVQQLFPGENELSVMTLDNRLERLLMQAMGAGGDGTGIEPGLADTIAQQAAHSANQQEQMGHTPVLLVPAPLRVLLSRFLRRAVPQLKVLSHAEVPETKTIRVTSLVGVPM</sequence>
<dbReference type="OrthoDB" id="9759185at2"/>
<evidence type="ECO:0000256" key="3">
    <source>
        <dbReference type="ARBA" id="ARBA00022475"/>
    </source>
</evidence>
<dbReference type="HOGENOM" id="CLU_015346_3_0_4"/>
<dbReference type="EMBL" id="AGZI01000021">
    <property type="protein sequence ID" value="EKU82850.1"/>
    <property type="molecule type" value="Genomic_DNA"/>
</dbReference>
<dbReference type="Gene3D" id="1.10.8.540">
    <property type="entry name" value="FHIPEP family, domain 3"/>
    <property type="match status" value="1"/>
</dbReference>
<dbReference type="InterPro" id="IPR025505">
    <property type="entry name" value="FHIPEP_CS"/>
</dbReference>
<keyword evidence="7" id="KW-0813">Transport</keyword>
<feature type="transmembrane region" description="Helical" evidence="7">
    <location>
        <begin position="285"/>
        <end position="305"/>
    </location>
</feature>
<comment type="similarity">
    <text evidence="2 7">Belongs to the FHIPEP (flagella/HR/invasion proteins export pore) family.</text>
</comment>
<dbReference type="InterPro" id="IPR042196">
    <property type="entry name" value="FHIPEP_4"/>
</dbReference>
<dbReference type="GO" id="GO:0005886">
    <property type="term" value="C:plasma membrane"/>
    <property type="evidence" value="ECO:0007669"/>
    <property type="project" value="UniProtKB-SubCell"/>
</dbReference>
<dbReference type="RefSeq" id="WP_005665817.1">
    <property type="nucleotide sequence ID" value="NZ_JH992922.1"/>
</dbReference>
<reference evidence="8 9" key="1">
    <citation type="submission" date="2012-09" db="EMBL/GenBank/DDBJ databases">
        <title>The Genome Sequence of Massilia timonae CCUG 45783.</title>
        <authorList>
            <consortium name="The Broad Institute Genome Sequencing Platform"/>
            <person name="Earl A."/>
            <person name="Ward D."/>
            <person name="Feldgarden M."/>
            <person name="Gevers D."/>
            <person name="Huys G."/>
            <person name="Walker B."/>
            <person name="Young S.K."/>
            <person name="Zeng Q."/>
            <person name="Gargeya S."/>
            <person name="Fitzgerald M."/>
            <person name="Haas B."/>
            <person name="Abouelleil A."/>
            <person name="Alvarado L."/>
            <person name="Arachchi H.M."/>
            <person name="Berlin A.M."/>
            <person name="Chapman S.B."/>
            <person name="Goldberg J."/>
            <person name="Griggs A."/>
            <person name="Gujja S."/>
            <person name="Hansen M."/>
            <person name="Howarth C."/>
            <person name="Imamovic A."/>
            <person name="Larimer J."/>
            <person name="McCowen C."/>
            <person name="Montmayeur A."/>
            <person name="Murphy C."/>
            <person name="Neiman D."/>
            <person name="Pearson M."/>
            <person name="Priest M."/>
            <person name="Roberts A."/>
            <person name="Saif S."/>
            <person name="Shea T."/>
            <person name="Sisk P."/>
            <person name="Sykes S."/>
            <person name="Wortman J."/>
            <person name="Nusbaum C."/>
            <person name="Birren B."/>
        </authorList>
    </citation>
    <scope>NUCLEOTIDE SEQUENCE [LARGE SCALE GENOMIC DNA]</scope>
    <source>
        <strain evidence="8 9">CCUG 45783</strain>
    </source>
</reference>
<evidence type="ECO:0000256" key="7">
    <source>
        <dbReference type="RuleBase" id="RU364093"/>
    </source>
</evidence>
<dbReference type="NCBIfam" id="TIGR01398">
    <property type="entry name" value="FlhA"/>
    <property type="match status" value="1"/>
</dbReference>
<dbReference type="GO" id="GO:0009306">
    <property type="term" value="P:protein secretion"/>
    <property type="evidence" value="ECO:0007669"/>
    <property type="project" value="InterPro"/>
</dbReference>
<dbReference type="InterPro" id="IPR001712">
    <property type="entry name" value="T3SS_FHIPEP"/>
</dbReference>
<keyword evidence="7" id="KW-0653">Protein transport</keyword>
<dbReference type="InterPro" id="IPR006301">
    <property type="entry name" value="FlhA"/>
</dbReference>
<dbReference type="PIRSF" id="PIRSF005419">
    <property type="entry name" value="FlhA"/>
    <property type="match status" value="1"/>
</dbReference>
<evidence type="ECO:0000256" key="5">
    <source>
        <dbReference type="ARBA" id="ARBA00022989"/>
    </source>
</evidence>
<dbReference type="Gene3D" id="3.40.30.60">
    <property type="entry name" value="FHIPEP family, domain 1"/>
    <property type="match status" value="1"/>
</dbReference>
<evidence type="ECO:0000313" key="8">
    <source>
        <dbReference type="EMBL" id="EKU82850.1"/>
    </source>
</evidence>
<evidence type="ECO:0000256" key="2">
    <source>
        <dbReference type="ARBA" id="ARBA00008835"/>
    </source>
</evidence>
<dbReference type="eggNOG" id="COG1298">
    <property type="taxonomic scope" value="Bacteria"/>
</dbReference>
<organism evidence="8 9">
    <name type="scientific">Massilia timonae CCUG 45783</name>
    <dbReference type="NCBI Taxonomy" id="883126"/>
    <lineage>
        <taxon>Bacteria</taxon>
        <taxon>Pseudomonadati</taxon>
        <taxon>Pseudomonadota</taxon>
        <taxon>Betaproteobacteria</taxon>
        <taxon>Burkholderiales</taxon>
        <taxon>Oxalobacteraceae</taxon>
        <taxon>Telluria group</taxon>
        <taxon>Massilia</taxon>
    </lineage>
</organism>
<dbReference type="STRING" id="47229.LO55_2440"/>
<dbReference type="Gene3D" id="3.40.50.12790">
    <property type="entry name" value="FHIPEP family, domain 4"/>
    <property type="match status" value="1"/>
</dbReference>
<keyword evidence="7" id="KW-1005">Bacterial flagellum biogenesis</keyword>
<dbReference type="AlphaFoldDB" id="K9E0E0"/>
<dbReference type="Proteomes" id="UP000009874">
    <property type="component" value="Unassembled WGS sequence"/>
</dbReference>
<evidence type="ECO:0000256" key="4">
    <source>
        <dbReference type="ARBA" id="ARBA00022692"/>
    </source>
</evidence>
<keyword evidence="8" id="KW-0282">Flagellum</keyword>
<keyword evidence="3 7" id="KW-1003">Cell membrane</keyword>
<dbReference type="PROSITE" id="PS00994">
    <property type="entry name" value="FHIPEP"/>
    <property type="match status" value="1"/>
</dbReference>
<dbReference type="InterPro" id="IPR042193">
    <property type="entry name" value="FHIPEP_3"/>
</dbReference>
<feature type="transmembrane region" description="Helical" evidence="7">
    <location>
        <begin position="251"/>
        <end position="273"/>
    </location>
</feature>
<gene>
    <name evidence="7" type="primary">flhA</name>
    <name evidence="8" type="ORF">HMPREF9710_01861</name>
</gene>
<keyword evidence="6 7" id="KW-0472">Membrane</keyword>
<comment type="caution">
    <text evidence="8">The sequence shown here is derived from an EMBL/GenBank/DDBJ whole genome shotgun (WGS) entry which is preliminary data.</text>
</comment>
<feature type="transmembrane region" description="Helical" evidence="7">
    <location>
        <begin position="209"/>
        <end position="231"/>
    </location>
</feature>
<accession>K9E0E0</accession>
<dbReference type="PATRIC" id="fig|883126.3.peg.1892"/>
<dbReference type="PANTHER" id="PTHR30161">
    <property type="entry name" value="FLAGELLAR EXPORT PROTEIN, MEMBRANE FLHA SUBUNIT-RELATED"/>
    <property type="match status" value="1"/>
</dbReference>